<dbReference type="CDD" id="cd00198">
    <property type="entry name" value="vWFA"/>
    <property type="match status" value="2"/>
</dbReference>
<dbReference type="SUPFAM" id="SSF53300">
    <property type="entry name" value="vWA-like"/>
    <property type="match status" value="2"/>
</dbReference>
<proteinExistence type="predicted"/>
<accession>A0A382CZV5</accession>
<feature type="non-terminal residue" evidence="2">
    <location>
        <position position="496"/>
    </location>
</feature>
<dbReference type="AlphaFoldDB" id="A0A382CZV5"/>
<dbReference type="SUPFAM" id="SSF52317">
    <property type="entry name" value="Class I glutamine amidotransferase-like"/>
    <property type="match status" value="1"/>
</dbReference>
<gene>
    <name evidence="2" type="ORF">METZ01_LOCUS184459</name>
</gene>
<feature type="domain" description="VWFA" evidence="1">
    <location>
        <begin position="49"/>
        <end position="143"/>
    </location>
</feature>
<name>A0A382CZV5_9ZZZZ</name>
<organism evidence="2">
    <name type="scientific">marine metagenome</name>
    <dbReference type="NCBI Taxonomy" id="408172"/>
    <lineage>
        <taxon>unclassified sequences</taxon>
        <taxon>metagenomes</taxon>
        <taxon>ecological metagenomes</taxon>
    </lineage>
</organism>
<dbReference type="Gene3D" id="3.40.50.410">
    <property type="entry name" value="von Willebrand factor, type A domain"/>
    <property type="match status" value="1"/>
</dbReference>
<dbReference type="PANTHER" id="PTHR37947:SF2">
    <property type="entry name" value="VON WILLEBRAND FACTOR TYPE A"/>
    <property type="match status" value="1"/>
</dbReference>
<dbReference type="Pfam" id="PF13519">
    <property type="entry name" value="VWA_2"/>
    <property type="match status" value="2"/>
</dbReference>
<protein>
    <recommendedName>
        <fullName evidence="1">VWFA domain-containing protein</fullName>
    </recommendedName>
</protein>
<dbReference type="PANTHER" id="PTHR37947">
    <property type="entry name" value="BLL2462 PROTEIN"/>
    <property type="match status" value="1"/>
</dbReference>
<feature type="domain" description="VWFA" evidence="1">
    <location>
        <begin position="402"/>
        <end position="496"/>
    </location>
</feature>
<dbReference type="InterPro" id="IPR029062">
    <property type="entry name" value="Class_I_gatase-like"/>
</dbReference>
<dbReference type="EMBL" id="UINC01036915">
    <property type="protein sequence ID" value="SVB31605.1"/>
    <property type="molecule type" value="Genomic_DNA"/>
</dbReference>
<dbReference type="InterPro" id="IPR036465">
    <property type="entry name" value="vWFA_dom_sf"/>
</dbReference>
<reference evidence="2" key="1">
    <citation type="submission" date="2018-05" db="EMBL/GenBank/DDBJ databases">
        <authorList>
            <person name="Lanie J.A."/>
            <person name="Ng W.-L."/>
            <person name="Kazmierczak K.M."/>
            <person name="Andrzejewski T.M."/>
            <person name="Davidsen T.M."/>
            <person name="Wayne K.J."/>
            <person name="Tettelin H."/>
            <person name="Glass J.I."/>
            <person name="Rusch D."/>
            <person name="Podicherti R."/>
            <person name="Tsui H.-C.T."/>
            <person name="Winkler M.E."/>
        </authorList>
    </citation>
    <scope>NUCLEOTIDE SEQUENCE</scope>
</reference>
<dbReference type="InterPro" id="IPR002035">
    <property type="entry name" value="VWF_A"/>
</dbReference>
<dbReference type="Gene3D" id="3.40.50.880">
    <property type="match status" value="1"/>
</dbReference>
<evidence type="ECO:0000313" key="2">
    <source>
        <dbReference type="EMBL" id="SVB31605.1"/>
    </source>
</evidence>
<evidence type="ECO:0000259" key="1">
    <source>
        <dbReference type="Pfam" id="PF13519"/>
    </source>
</evidence>
<sequence>MLLVPLGAGLYAWQLPTRALNIMRGITLGLLVLAMAQPALRLPDRHGYVVVVADRSESMPNNSEDEQLEIIKTLHSEMGSSDRLAVVSFGDRVIHDLSPGVKGMDAFKASGDQQHSRLTDGMEAALSLIPPDDAGRLLILSDGRWTGRDPNTVTAKAAGRGVTVDYRWLSRARAADLAIRDLQVPDSVAPGQAFMLSGWVHSPRAQTIEYELTKHGQVISSGTREMRLGLSRLLFRDRAKISGTAAYQFNIRTPGSMDENGTLVPASGDAFPENNQARALVDVRGTKPVLLVSQFGGESGLAKLMVEGGMTLVARKPNQCPWTLDDLSRWSGVVLENVMAGDIGLDGMKTLKAWVEDVGAGLMMTGGEKSYAPGGYYGSPLEEILPFSMERRNEIRKLQTAIVVVLDRSGSMSMGVSGGKTKMDLANLGTAQVLDLLSPTDEFGVIAVDSSPHTILKLASADKQQNAVFRNKILGIQSMGGGIYVYEALEATAKML</sequence>